<name>A0A7L7LBX0_9BACT</name>
<sequence>MKNIKLIEVRSELGAGTRGASMGIDALKVACLNKQSDYFKRFNSTEVANLNYVLFDRNLFPVAKYIDSILTVQKSIASTVKQTMEQGMFPLVLAGDHSNAAGTIAGIKAANRDKTLGVVWIDAHADSHSPFTTPSGNVHGMPIGIALNEDNLCCQINNPDPETLFFWNALKRIGGEGPKLKPEHLVYVMVRSTEEPENTLMRQYNIKNYKYDEFNEKGPLQVGQEVLERLKDCDIIYVSFDVDSLDPKFSRGTGTPVAIGLTVTQAQELCSTLCQSPKVCCFEMVEINPMLDIKNTMAKNAFRILESATNAILSQPEPTENLN</sequence>
<keyword evidence="6" id="KW-0479">Metal-binding</keyword>
<dbReference type="KEGG" id="add:HUW48_20930"/>
<dbReference type="EC" id="3.5.3.1" evidence="3"/>
<organism evidence="10 11">
    <name type="scientific">Adhaeribacter radiodurans</name>
    <dbReference type="NCBI Taxonomy" id="2745197"/>
    <lineage>
        <taxon>Bacteria</taxon>
        <taxon>Pseudomonadati</taxon>
        <taxon>Bacteroidota</taxon>
        <taxon>Cytophagia</taxon>
        <taxon>Cytophagales</taxon>
        <taxon>Hymenobacteraceae</taxon>
        <taxon>Adhaeribacter</taxon>
    </lineage>
</organism>
<dbReference type="GO" id="GO:0030145">
    <property type="term" value="F:manganese ion binding"/>
    <property type="evidence" value="ECO:0007669"/>
    <property type="project" value="TreeGrafter"/>
</dbReference>
<evidence type="ECO:0000256" key="7">
    <source>
        <dbReference type="ARBA" id="ARBA00022801"/>
    </source>
</evidence>
<protein>
    <recommendedName>
        <fullName evidence="4">Arginase</fullName>
        <ecNumber evidence="3">3.5.3.1</ecNumber>
    </recommendedName>
</protein>
<evidence type="ECO:0000256" key="5">
    <source>
        <dbReference type="ARBA" id="ARBA00022503"/>
    </source>
</evidence>
<keyword evidence="8" id="KW-0464">Manganese</keyword>
<evidence type="ECO:0000256" key="6">
    <source>
        <dbReference type="ARBA" id="ARBA00022723"/>
    </source>
</evidence>
<keyword evidence="11" id="KW-1185">Reference proteome</keyword>
<comment type="similarity">
    <text evidence="9">Belongs to the arginase family.</text>
</comment>
<dbReference type="InterPro" id="IPR014033">
    <property type="entry name" value="Arginase"/>
</dbReference>
<dbReference type="GO" id="GO:0006525">
    <property type="term" value="P:arginine metabolic process"/>
    <property type="evidence" value="ECO:0007669"/>
    <property type="project" value="UniProtKB-KW"/>
</dbReference>
<dbReference type="RefSeq" id="WP_182412790.1">
    <property type="nucleotide sequence ID" value="NZ_CP055153.1"/>
</dbReference>
<dbReference type="SUPFAM" id="SSF52768">
    <property type="entry name" value="Arginase/deacetylase"/>
    <property type="match status" value="1"/>
</dbReference>
<dbReference type="InterPro" id="IPR006035">
    <property type="entry name" value="Ureohydrolase"/>
</dbReference>
<dbReference type="PROSITE" id="PS51409">
    <property type="entry name" value="ARGINASE_2"/>
    <property type="match status" value="1"/>
</dbReference>
<accession>A0A7L7LBX0</accession>
<comment type="cofactor">
    <cofactor evidence="1">
        <name>Mn(2+)</name>
        <dbReference type="ChEBI" id="CHEBI:29035"/>
    </cofactor>
</comment>
<dbReference type="EMBL" id="CP055153">
    <property type="protein sequence ID" value="QMU30342.1"/>
    <property type="molecule type" value="Genomic_DNA"/>
</dbReference>
<gene>
    <name evidence="10" type="ORF">HUW48_20930</name>
</gene>
<evidence type="ECO:0000256" key="8">
    <source>
        <dbReference type="ARBA" id="ARBA00023211"/>
    </source>
</evidence>
<evidence type="ECO:0000256" key="9">
    <source>
        <dbReference type="PROSITE-ProRule" id="PRU00742"/>
    </source>
</evidence>
<evidence type="ECO:0000256" key="4">
    <source>
        <dbReference type="ARBA" id="ARBA00018123"/>
    </source>
</evidence>
<proteinExistence type="inferred from homology"/>
<reference evidence="10 11" key="1">
    <citation type="submission" date="2020-08" db="EMBL/GenBank/DDBJ databases">
        <title>Adhaeribacter dokdonensis sp. nov., isolated from the rhizosphere of Elymus tsukushiensis, a plant native to the Dokdo Islands, Republic of Korea.</title>
        <authorList>
            <person name="Ghim S.Y."/>
        </authorList>
    </citation>
    <scope>NUCLEOTIDE SEQUENCE [LARGE SCALE GENOMIC DNA]</scope>
    <source>
        <strain evidence="10 11">KUDC8001</strain>
    </source>
</reference>
<dbReference type="GO" id="GO:0004053">
    <property type="term" value="F:arginase activity"/>
    <property type="evidence" value="ECO:0007669"/>
    <property type="project" value="UniProtKB-EC"/>
</dbReference>
<dbReference type="InterPro" id="IPR023696">
    <property type="entry name" value="Ureohydrolase_dom_sf"/>
</dbReference>
<dbReference type="GO" id="GO:0005829">
    <property type="term" value="C:cytosol"/>
    <property type="evidence" value="ECO:0007669"/>
    <property type="project" value="TreeGrafter"/>
</dbReference>
<evidence type="ECO:0000256" key="3">
    <source>
        <dbReference type="ARBA" id="ARBA00012168"/>
    </source>
</evidence>
<dbReference type="PANTHER" id="PTHR43782">
    <property type="entry name" value="ARGINASE"/>
    <property type="match status" value="1"/>
</dbReference>
<dbReference type="PRINTS" id="PR00116">
    <property type="entry name" value="ARGINASE"/>
</dbReference>
<dbReference type="Pfam" id="PF00491">
    <property type="entry name" value="Arginase"/>
    <property type="match status" value="1"/>
</dbReference>
<dbReference type="AlphaFoldDB" id="A0A7L7LBX0"/>
<evidence type="ECO:0000313" key="10">
    <source>
        <dbReference type="EMBL" id="QMU30342.1"/>
    </source>
</evidence>
<dbReference type="PANTHER" id="PTHR43782:SF3">
    <property type="entry name" value="ARGINASE"/>
    <property type="match status" value="1"/>
</dbReference>
<dbReference type="Gene3D" id="3.40.800.10">
    <property type="entry name" value="Ureohydrolase domain"/>
    <property type="match status" value="1"/>
</dbReference>
<evidence type="ECO:0000313" key="11">
    <source>
        <dbReference type="Proteomes" id="UP000514509"/>
    </source>
</evidence>
<evidence type="ECO:0000256" key="1">
    <source>
        <dbReference type="ARBA" id="ARBA00001936"/>
    </source>
</evidence>
<comment type="pathway">
    <text evidence="2">Nitrogen metabolism; urea cycle; L-ornithine and urea from L-arginine: step 1/1.</text>
</comment>
<keyword evidence="5" id="KW-0056">Arginine metabolism</keyword>
<dbReference type="Proteomes" id="UP000514509">
    <property type="component" value="Chromosome"/>
</dbReference>
<dbReference type="CDD" id="cd09989">
    <property type="entry name" value="Arginase"/>
    <property type="match status" value="1"/>
</dbReference>
<evidence type="ECO:0000256" key="2">
    <source>
        <dbReference type="ARBA" id="ARBA00005098"/>
    </source>
</evidence>
<keyword evidence="7" id="KW-0378">Hydrolase</keyword>